<dbReference type="InterPro" id="IPR026055">
    <property type="entry name" value="FAR"/>
</dbReference>
<dbReference type="Proteomes" id="UP000031518">
    <property type="component" value="Unassembled WGS sequence"/>
</dbReference>
<evidence type="ECO:0000313" key="2">
    <source>
        <dbReference type="EMBL" id="CDM64136.1"/>
    </source>
</evidence>
<evidence type="ECO:0000259" key="1">
    <source>
        <dbReference type="Pfam" id="PF07993"/>
    </source>
</evidence>
<proteinExistence type="predicted"/>
<dbReference type="InterPro" id="IPR036291">
    <property type="entry name" value="NAD(P)-bd_dom_sf"/>
</dbReference>
<keyword evidence="3" id="KW-1185">Reference proteome</keyword>
<feature type="domain" description="Thioester reductase (TE)" evidence="1">
    <location>
        <begin position="11"/>
        <end position="247"/>
    </location>
</feature>
<dbReference type="PANTHER" id="PTHR11011:SF45">
    <property type="entry name" value="FATTY ACYL-COA REDUCTASE CG8306-RELATED"/>
    <property type="match status" value="1"/>
</dbReference>
<dbReference type="OrthoDB" id="9807212at2"/>
<dbReference type="Gene3D" id="3.40.50.720">
    <property type="entry name" value="NAD(P)-binding Rossmann-like Domain"/>
    <property type="match status" value="1"/>
</dbReference>
<dbReference type="RefSeq" id="WP_060635180.1">
    <property type="nucleotide sequence ID" value="NZ_CBXV010000001.1"/>
</dbReference>
<reference evidence="2 3" key="2">
    <citation type="submission" date="2015-01" db="EMBL/GenBank/DDBJ databases">
        <title>Complete genome sequence of Pyrinomonas methylaliphatogenes type strain K22T.</title>
        <authorList>
            <person name="Lee K.C.Y."/>
            <person name="Power J.F."/>
            <person name="Dunfield P.F."/>
            <person name="Morgan X.C."/>
            <person name="Huttenhower C."/>
            <person name="Stott M.B."/>
        </authorList>
    </citation>
    <scope>NUCLEOTIDE SEQUENCE [LARGE SCALE GENOMIC DNA]</scope>
    <source>
        <strain evidence="2 3">K22</strain>
    </source>
</reference>
<reference evidence="2 3" key="1">
    <citation type="submission" date="2013-12" db="EMBL/GenBank/DDBJ databases">
        <authorList>
            <person name="Stott M."/>
        </authorList>
    </citation>
    <scope>NUCLEOTIDE SEQUENCE [LARGE SCALE GENOMIC DNA]</scope>
    <source>
        <strain evidence="2 3">K22</strain>
    </source>
</reference>
<evidence type="ECO:0000313" key="3">
    <source>
        <dbReference type="Proteomes" id="UP000031518"/>
    </source>
</evidence>
<dbReference type="EMBL" id="CBXV010000001">
    <property type="protein sequence ID" value="CDM64136.1"/>
    <property type="molecule type" value="Genomic_DNA"/>
</dbReference>
<dbReference type="PANTHER" id="PTHR11011">
    <property type="entry name" value="MALE STERILITY PROTEIN 2-RELATED"/>
    <property type="match status" value="1"/>
</dbReference>
<dbReference type="AlphaFoldDB" id="A0A0B6WT23"/>
<dbReference type="SUPFAM" id="SSF51735">
    <property type="entry name" value="NAD(P)-binding Rossmann-fold domains"/>
    <property type="match status" value="1"/>
</dbReference>
<name>A0A0B6WT23_9BACT</name>
<sequence length="363" mass="40312">MRDRTRAILLTGVGTIGRELLLALVRRTDYKIAIIIRPRARRTAEERAARVFDEIGLTAEERARVEVVAGDLTLDGLGLEPTVEARLIASTEIIIHTAAVTSLTADRALCESVNVNGTANLLVFAGRALGEGILRRFIHLSTVFVVGSGKRGVVKEDHLAPTPCHLNHYEWSKYEAERIVRATIGVGLPVTILRPSMVVGDTVTGWTRDFNVIYPLLRLMSNGWISRFPARPDARVHLAPIDFVVEATLRAMEADWAIGRTFHLTSPTPPTVEELLACDEFFPAGASRPRLCPPDQFEIAECPPRERELLESVAFCFPYFNLQLSFETANAARLMPLPVTDADYLRRLGRYAVESGYLRRIAA</sequence>
<gene>
    <name evidence="2" type="ORF">PYK22_00128</name>
</gene>
<dbReference type="GO" id="GO:0035336">
    <property type="term" value="P:long-chain fatty-acyl-CoA metabolic process"/>
    <property type="evidence" value="ECO:0007669"/>
    <property type="project" value="TreeGrafter"/>
</dbReference>
<dbReference type="Pfam" id="PF07993">
    <property type="entry name" value="NAD_binding_4"/>
    <property type="match status" value="1"/>
</dbReference>
<accession>A0A0B6WT23</accession>
<dbReference type="GO" id="GO:0080019">
    <property type="term" value="F:alcohol-forming very long-chain fatty acyl-CoA reductase activity"/>
    <property type="evidence" value="ECO:0007669"/>
    <property type="project" value="InterPro"/>
</dbReference>
<dbReference type="STRING" id="454194.PYK22_00128"/>
<dbReference type="InterPro" id="IPR013120">
    <property type="entry name" value="FAR_NAD-bd"/>
</dbReference>
<organism evidence="2 3">
    <name type="scientific">Pyrinomonas methylaliphatogenes</name>
    <dbReference type="NCBI Taxonomy" id="454194"/>
    <lineage>
        <taxon>Bacteria</taxon>
        <taxon>Pseudomonadati</taxon>
        <taxon>Acidobacteriota</taxon>
        <taxon>Blastocatellia</taxon>
        <taxon>Blastocatellales</taxon>
        <taxon>Pyrinomonadaceae</taxon>
        <taxon>Pyrinomonas</taxon>
    </lineage>
</organism>
<protein>
    <submittedName>
        <fullName evidence="2">Non-ribosomal peptide synthase, dehydrogenase domain-containing protein</fullName>
    </submittedName>
</protein>